<dbReference type="SUPFAM" id="SSF55729">
    <property type="entry name" value="Acyl-CoA N-acyltransferases (Nat)"/>
    <property type="match status" value="1"/>
</dbReference>
<dbReference type="AlphaFoldDB" id="A0A1G5GPR8"/>
<dbReference type="Gene3D" id="3.40.630.30">
    <property type="match status" value="1"/>
</dbReference>
<feature type="domain" description="N-acetyltransferase" evidence="1">
    <location>
        <begin position="1"/>
        <end position="151"/>
    </location>
</feature>
<evidence type="ECO:0000259" key="1">
    <source>
        <dbReference type="PROSITE" id="PS51186"/>
    </source>
</evidence>
<dbReference type="OrthoDB" id="119498at2"/>
<evidence type="ECO:0000313" key="2">
    <source>
        <dbReference type="EMBL" id="SCY53339.1"/>
    </source>
</evidence>
<dbReference type="PROSITE" id="PS51186">
    <property type="entry name" value="GNAT"/>
    <property type="match status" value="1"/>
</dbReference>
<dbReference type="InterPro" id="IPR016181">
    <property type="entry name" value="Acyl_CoA_acyltransferase"/>
</dbReference>
<sequence>MEYRVATLEDLDLLTTSRIEVLRAANKLDDSVDMTLVEKESYKYYKKALADGTHFAILVMEGDKFIGAGGVSFYTVMPTYHNPDGKKAYIMNMYTNPNYRRQGIAYKTLDMLVNISRERGINQISLEATEMGRPLYEKYGFVKMESEMELI</sequence>
<proteinExistence type="predicted"/>
<accession>A0A1G5GPR8</accession>
<keyword evidence="2" id="KW-0808">Transferase</keyword>
<dbReference type="RefSeq" id="WP_074463353.1">
    <property type="nucleotide sequence ID" value="NZ_FMUR01000023.1"/>
</dbReference>
<dbReference type="CDD" id="cd04301">
    <property type="entry name" value="NAT_SF"/>
    <property type="match status" value="1"/>
</dbReference>
<organism evidence="2 3">
    <name type="scientific">Butyrivibrio hungatei</name>
    <dbReference type="NCBI Taxonomy" id="185008"/>
    <lineage>
        <taxon>Bacteria</taxon>
        <taxon>Bacillati</taxon>
        <taxon>Bacillota</taxon>
        <taxon>Clostridia</taxon>
        <taxon>Lachnospirales</taxon>
        <taxon>Lachnospiraceae</taxon>
        <taxon>Butyrivibrio</taxon>
    </lineage>
</organism>
<dbReference type="InterPro" id="IPR039143">
    <property type="entry name" value="GNPNAT1-like"/>
</dbReference>
<gene>
    <name evidence="2" type="ORF">SAMN02910451_02975</name>
</gene>
<keyword evidence="3" id="KW-1185">Reference proteome</keyword>
<dbReference type="PANTHER" id="PTHR13355:SF15">
    <property type="entry name" value="GCN5-RELATED N-ACETYLTRANSFERASE 3, CHLOROPLASTIC"/>
    <property type="match status" value="1"/>
</dbReference>
<evidence type="ECO:0000313" key="3">
    <source>
        <dbReference type="Proteomes" id="UP000183047"/>
    </source>
</evidence>
<protein>
    <submittedName>
        <fullName evidence="2">Acetyltransferase (GNAT) family protein</fullName>
    </submittedName>
</protein>
<name>A0A1G5GPR8_9FIRM</name>
<reference evidence="3" key="1">
    <citation type="submission" date="2016-10" db="EMBL/GenBank/DDBJ databases">
        <authorList>
            <person name="Varghese N."/>
            <person name="Submissions S."/>
        </authorList>
    </citation>
    <scope>NUCLEOTIDE SEQUENCE [LARGE SCALE GENOMIC DNA]</scope>
    <source>
        <strain evidence="3">XBD2006</strain>
    </source>
</reference>
<dbReference type="EMBL" id="FMUR01000023">
    <property type="protein sequence ID" value="SCY53339.1"/>
    <property type="molecule type" value="Genomic_DNA"/>
</dbReference>
<dbReference type="GO" id="GO:0008080">
    <property type="term" value="F:N-acetyltransferase activity"/>
    <property type="evidence" value="ECO:0007669"/>
    <property type="project" value="TreeGrafter"/>
</dbReference>
<dbReference type="PANTHER" id="PTHR13355">
    <property type="entry name" value="GLUCOSAMINE 6-PHOSPHATE N-ACETYLTRANSFERASE"/>
    <property type="match status" value="1"/>
</dbReference>
<dbReference type="Proteomes" id="UP000183047">
    <property type="component" value="Unassembled WGS sequence"/>
</dbReference>
<dbReference type="Pfam" id="PF00583">
    <property type="entry name" value="Acetyltransf_1"/>
    <property type="match status" value="1"/>
</dbReference>
<dbReference type="InterPro" id="IPR000182">
    <property type="entry name" value="GNAT_dom"/>
</dbReference>